<keyword evidence="6 8" id="KW-0408">Iron</keyword>
<dbReference type="InterPro" id="IPR026902">
    <property type="entry name" value="RnfC_N"/>
</dbReference>
<dbReference type="NCBIfam" id="NF003454">
    <property type="entry name" value="PRK05035.1"/>
    <property type="match status" value="1"/>
</dbReference>
<evidence type="ECO:0000256" key="4">
    <source>
        <dbReference type="ARBA" id="ARBA00022737"/>
    </source>
</evidence>
<evidence type="ECO:0000256" key="1">
    <source>
        <dbReference type="ARBA" id="ARBA00022448"/>
    </source>
</evidence>
<dbReference type="GeneID" id="2739615"/>
<dbReference type="RefSeq" id="WP_002682097.1">
    <property type="nucleotide sequence ID" value="NZ_CM001795.1"/>
</dbReference>
<dbReference type="NCBIfam" id="TIGR01945">
    <property type="entry name" value="rnfC"/>
    <property type="match status" value="1"/>
</dbReference>
<feature type="binding site" evidence="8">
    <location>
        <position position="374"/>
    </location>
    <ligand>
        <name>[4Fe-4S] cluster</name>
        <dbReference type="ChEBI" id="CHEBI:49883"/>
        <label>1</label>
    </ligand>
</feature>
<feature type="region of interest" description="Disordered" evidence="9">
    <location>
        <begin position="441"/>
        <end position="480"/>
    </location>
</feature>
<dbReference type="Gene3D" id="3.30.70.20">
    <property type="match status" value="1"/>
</dbReference>
<protein>
    <recommendedName>
        <fullName evidence="8">Ion-translocating oxidoreductase complex subunit C</fullName>
        <ecNumber evidence="8">7.-.-.-</ecNumber>
    </recommendedName>
    <alternativeName>
        <fullName evidence="8">Rnf electron transport complex subunit C</fullName>
    </alternativeName>
</protein>
<evidence type="ECO:0000256" key="8">
    <source>
        <dbReference type="HAMAP-Rule" id="MF_00461"/>
    </source>
</evidence>
<dbReference type="PROSITE" id="PS00198">
    <property type="entry name" value="4FE4S_FER_1"/>
    <property type="match status" value="1"/>
</dbReference>
<keyword evidence="8" id="KW-0472">Membrane</keyword>
<dbReference type="SUPFAM" id="SSF142019">
    <property type="entry name" value="Nqo1 FMN-binding domain-like"/>
    <property type="match status" value="1"/>
</dbReference>
<comment type="similarity">
    <text evidence="8">Belongs to the 4Fe4S bacterial-type ferredoxin family. RnfC subfamily.</text>
</comment>
<feature type="binding site" evidence="8">
    <location>
        <position position="423"/>
    </location>
    <ligand>
        <name>[4Fe-4S] cluster</name>
        <dbReference type="ChEBI" id="CHEBI:49883"/>
        <label>1</label>
    </ligand>
</feature>
<feature type="binding site" evidence="8">
    <location>
        <position position="413"/>
    </location>
    <ligand>
        <name>[4Fe-4S] cluster</name>
        <dbReference type="ChEBI" id="CHEBI:49883"/>
        <label>2</label>
    </ligand>
</feature>
<dbReference type="InterPro" id="IPR037225">
    <property type="entry name" value="Nuo51_FMN-bd_sf"/>
</dbReference>
<evidence type="ECO:0000256" key="3">
    <source>
        <dbReference type="ARBA" id="ARBA00022723"/>
    </source>
</evidence>
<comment type="subcellular location">
    <subcellularLocation>
        <location evidence="8">Cell membrane</location>
        <topology evidence="8">Peripheral membrane protein</topology>
    </subcellularLocation>
</comment>
<dbReference type="GO" id="GO:0046872">
    <property type="term" value="F:metal ion binding"/>
    <property type="evidence" value="ECO:0007669"/>
    <property type="project" value="UniProtKB-KW"/>
</dbReference>
<name>A0A0E2E207_TREDN</name>
<feature type="binding site" evidence="8">
    <location>
        <position position="419"/>
    </location>
    <ligand>
        <name>[4Fe-4S] cluster</name>
        <dbReference type="ChEBI" id="CHEBI:49883"/>
        <label>2</label>
    </ligand>
</feature>
<dbReference type="Pfam" id="PF13375">
    <property type="entry name" value="RnfC_N"/>
    <property type="match status" value="1"/>
</dbReference>
<feature type="region of interest" description="Disordered" evidence="9">
    <location>
        <begin position="1"/>
        <end position="20"/>
    </location>
</feature>
<dbReference type="EC" id="7.-.-.-" evidence="8"/>
<reference evidence="11" key="1">
    <citation type="submission" date="2012-01" db="EMBL/GenBank/DDBJ databases">
        <title>The Genome Sequence of Treponema denticola H-22.</title>
        <authorList>
            <consortium name="The Broad Institute Genome Sequencing Platform"/>
            <person name="Earl A."/>
            <person name="Ward D."/>
            <person name="Feldgarden M."/>
            <person name="Gevers D."/>
            <person name="Blanton J.M."/>
            <person name="Fenno C.J."/>
            <person name="Baranova O.V."/>
            <person name="Mathney J."/>
            <person name="Dewhirst F.E."/>
            <person name="Izard J."/>
            <person name="Young S.K."/>
            <person name="Zeng Q."/>
            <person name="Gargeya S."/>
            <person name="Fitzgerald M."/>
            <person name="Haas B."/>
            <person name="Abouelleil A."/>
            <person name="Alvarado L."/>
            <person name="Arachchi H.M."/>
            <person name="Berlin A."/>
            <person name="Chapman S.B."/>
            <person name="Gearin G."/>
            <person name="Goldberg J."/>
            <person name="Griggs A."/>
            <person name="Gujja S."/>
            <person name="Hansen M."/>
            <person name="Heiman D."/>
            <person name="Howarth C."/>
            <person name="Larimer J."/>
            <person name="Lui A."/>
            <person name="MacDonald P.J.P."/>
            <person name="McCowen C."/>
            <person name="Montmayeur A."/>
            <person name="Murphy C."/>
            <person name="Neiman D."/>
            <person name="Pearson M."/>
            <person name="Priest M."/>
            <person name="Roberts A."/>
            <person name="Saif S."/>
            <person name="Shea T."/>
            <person name="Sisk P."/>
            <person name="Stolte C."/>
            <person name="Sykes S."/>
            <person name="Wortman J."/>
            <person name="Nusbaum C."/>
            <person name="Birren B."/>
        </authorList>
    </citation>
    <scope>NUCLEOTIDE SEQUENCE [LARGE SCALE GENOMIC DNA]</scope>
    <source>
        <strain evidence="11">H-22</strain>
    </source>
</reference>
<dbReference type="GO" id="GO:0051539">
    <property type="term" value="F:4 iron, 4 sulfur cluster binding"/>
    <property type="evidence" value="ECO:0007669"/>
    <property type="project" value="UniProtKB-KW"/>
</dbReference>
<organism evidence="11">
    <name type="scientific">Treponema denticola H-22</name>
    <dbReference type="NCBI Taxonomy" id="999432"/>
    <lineage>
        <taxon>Bacteria</taxon>
        <taxon>Pseudomonadati</taxon>
        <taxon>Spirochaetota</taxon>
        <taxon>Spirochaetia</taxon>
        <taxon>Spirochaetales</taxon>
        <taxon>Treponemataceae</taxon>
        <taxon>Treponema</taxon>
    </lineage>
</organism>
<dbReference type="PATRIC" id="fig|999432.5.peg.2306"/>
<evidence type="ECO:0000256" key="7">
    <source>
        <dbReference type="ARBA" id="ARBA00023014"/>
    </source>
</evidence>
<keyword evidence="7 8" id="KW-0411">Iron-sulfur</keyword>
<feature type="domain" description="4Fe-4S ferredoxin-type" evidence="10">
    <location>
        <begin position="404"/>
        <end position="432"/>
    </location>
</feature>
<dbReference type="Gene3D" id="3.40.50.11540">
    <property type="entry name" value="NADH-ubiquinone oxidoreductase 51kDa subunit"/>
    <property type="match status" value="1"/>
</dbReference>
<dbReference type="InterPro" id="IPR010208">
    <property type="entry name" value="Ion_transpt_RnfC/RsxC"/>
</dbReference>
<dbReference type="InterPro" id="IPR011538">
    <property type="entry name" value="Nuo51_FMN-bd"/>
</dbReference>
<dbReference type="Proteomes" id="UP000011705">
    <property type="component" value="Chromosome"/>
</dbReference>
<dbReference type="HOGENOM" id="CLU_010808_6_0_12"/>
<gene>
    <name evidence="8" type="primary">rnfC</name>
    <name evidence="11" type="ORF">HMPREF9726_02219</name>
</gene>
<dbReference type="InterPro" id="IPR017896">
    <property type="entry name" value="4Fe4S_Fe-S-bd"/>
</dbReference>
<keyword evidence="3 8" id="KW-0479">Metal-binding</keyword>
<feature type="binding site" evidence="8">
    <location>
        <position position="380"/>
    </location>
    <ligand>
        <name>[4Fe-4S] cluster</name>
        <dbReference type="ChEBI" id="CHEBI:49883"/>
        <label>1</label>
    </ligand>
</feature>
<keyword evidence="8" id="KW-1278">Translocase</keyword>
<dbReference type="SUPFAM" id="SSF51230">
    <property type="entry name" value="Single hybrid motif"/>
    <property type="match status" value="1"/>
</dbReference>
<dbReference type="InterPro" id="IPR017900">
    <property type="entry name" value="4Fe4S_Fe_S_CS"/>
</dbReference>
<dbReference type="GO" id="GO:0009055">
    <property type="term" value="F:electron transfer activity"/>
    <property type="evidence" value="ECO:0007669"/>
    <property type="project" value="InterPro"/>
</dbReference>
<evidence type="ECO:0000256" key="5">
    <source>
        <dbReference type="ARBA" id="ARBA00022982"/>
    </source>
</evidence>
<evidence type="ECO:0000256" key="9">
    <source>
        <dbReference type="SAM" id="MobiDB-lite"/>
    </source>
</evidence>
<dbReference type="Pfam" id="PF01512">
    <property type="entry name" value="Complex1_51K"/>
    <property type="match status" value="1"/>
</dbReference>
<comment type="caution">
    <text evidence="11">The sequence shown here is derived from an EMBL/GenBank/DDBJ whole genome shotgun (WGS) entry which is preliminary data.</text>
</comment>
<feature type="binding site" evidence="8">
    <location>
        <position position="416"/>
    </location>
    <ligand>
        <name>[4Fe-4S] cluster</name>
        <dbReference type="ChEBI" id="CHEBI:49883"/>
        <label>2</label>
    </ligand>
</feature>
<dbReference type="AlphaFoldDB" id="A0A0E2E207"/>
<feature type="binding site" evidence="8">
    <location>
        <position position="377"/>
    </location>
    <ligand>
        <name>[4Fe-4S] cluster</name>
        <dbReference type="ChEBI" id="CHEBI:49883"/>
        <label>1</label>
    </ligand>
</feature>
<evidence type="ECO:0000256" key="2">
    <source>
        <dbReference type="ARBA" id="ARBA00022485"/>
    </source>
</evidence>
<dbReference type="InterPro" id="IPR011053">
    <property type="entry name" value="Single_hybrid_motif"/>
</dbReference>
<evidence type="ECO:0000256" key="6">
    <source>
        <dbReference type="ARBA" id="ARBA00023004"/>
    </source>
</evidence>
<comment type="function">
    <text evidence="8">Part of a membrane-bound complex that couples electron transfer with translocation of ions across the membrane.</text>
</comment>
<comment type="cofactor">
    <cofactor evidence="8">
        <name>[4Fe-4S] cluster</name>
        <dbReference type="ChEBI" id="CHEBI:49883"/>
    </cofactor>
    <text evidence="8">Binds 2 [4Fe-4S] clusters per subunit.</text>
</comment>
<dbReference type="PANTHER" id="PTHR43034:SF2">
    <property type="entry name" value="ION-TRANSLOCATING OXIDOREDUCTASE COMPLEX SUBUNIT C"/>
    <property type="match status" value="1"/>
</dbReference>
<evidence type="ECO:0000259" key="10">
    <source>
        <dbReference type="PROSITE" id="PS51379"/>
    </source>
</evidence>
<proteinExistence type="inferred from homology"/>
<keyword evidence="2 8" id="KW-0004">4Fe-4S</keyword>
<dbReference type="SUPFAM" id="SSF46548">
    <property type="entry name" value="alpha-helical ferredoxin"/>
    <property type="match status" value="1"/>
</dbReference>
<keyword evidence="1 8" id="KW-0813">Transport</keyword>
<dbReference type="PROSITE" id="PS51379">
    <property type="entry name" value="4FE4S_FER_2"/>
    <property type="match status" value="2"/>
</dbReference>
<dbReference type="EMBL" id="AGDV01000021">
    <property type="protein sequence ID" value="EMB30534.1"/>
    <property type="molecule type" value="Genomic_DNA"/>
</dbReference>
<feature type="binding site" evidence="8">
    <location>
        <position position="384"/>
    </location>
    <ligand>
        <name>[4Fe-4S] cluster</name>
        <dbReference type="ChEBI" id="CHEBI:49883"/>
        <label>2</label>
    </ligand>
</feature>
<dbReference type="GO" id="GO:0022900">
    <property type="term" value="P:electron transport chain"/>
    <property type="evidence" value="ECO:0007669"/>
    <property type="project" value="UniProtKB-UniRule"/>
</dbReference>
<keyword evidence="4 8" id="KW-0677">Repeat</keyword>
<keyword evidence="5 8" id="KW-0249">Electron transport</keyword>
<accession>A0A0E2E207</accession>
<dbReference type="PANTHER" id="PTHR43034">
    <property type="entry name" value="ION-TRANSLOCATING OXIDOREDUCTASE COMPLEX SUBUNIT C"/>
    <property type="match status" value="1"/>
</dbReference>
<evidence type="ECO:0000313" key="11">
    <source>
        <dbReference type="EMBL" id="EMB30534.1"/>
    </source>
</evidence>
<sequence length="480" mass="50924">MGIKSFKGGVHPPERKAVSPSDSVIRVLPSNKSVWIPITQGGMPNTPLVSVGDLVARGQKIAETDKFMSAPVHSSVSGKVKKIEPHLVTGNTENLCFLIEIDEENREEFMPPLDPFTCTKEEALKRVRDAGITGMGGASFPTHVKLSPPPDAKIEYVIANGAECEPYLCTDAATIFSDSDSIVDGLAITMRIVGAKQGIIALEDNKKDLVPVLEKAISKIKANPIAAGAYDISVQLCKTKYPQGGEKTLTDAVVNREIPSGGLPFQIGCVIQNVGTLKAISEAFRLGKPLIDRALTIGGGACEKPLNVIAPIGTCVGDLIPSVVSLKPGVVKIISGGPMMGFAMKNADFPIQKNTSGVLFLTKEEISLEEESPCIGCGKCIDVCSCHLSPVLIVRALNAGNTEEAIRCGLLDCVECGTCAYTCPARIKLVQRVKIGKQIAREEKQKRDAKAAAKAAAAEKKAAEAQKQEPEAKKTEEGGK</sequence>
<comment type="subunit">
    <text evidence="8">The complex is composed of six subunits: RnfA, RnfB, RnfC, RnfD, RnfE and RnfG.</text>
</comment>
<keyword evidence="8" id="KW-1003">Cell membrane</keyword>
<dbReference type="GO" id="GO:0005886">
    <property type="term" value="C:plasma membrane"/>
    <property type="evidence" value="ECO:0007669"/>
    <property type="project" value="UniProtKB-SubCell"/>
</dbReference>
<dbReference type="HAMAP" id="MF_00461">
    <property type="entry name" value="RsxC_RnfC"/>
    <property type="match status" value="1"/>
</dbReference>
<feature type="domain" description="4Fe-4S ferredoxin-type" evidence="10">
    <location>
        <begin position="364"/>
        <end position="384"/>
    </location>
</feature>